<gene>
    <name evidence="1" type="ORF">BofuT4_P012650.1</name>
</gene>
<name>G2XSF2_BOTF4</name>
<dbReference type="AlphaFoldDB" id="G2XSF2"/>
<organism evidence="1 2">
    <name type="scientific">Botryotinia fuckeliana (strain T4)</name>
    <name type="common">Noble rot fungus</name>
    <name type="synonym">Botrytis cinerea</name>
    <dbReference type="NCBI Taxonomy" id="999810"/>
    <lineage>
        <taxon>Eukaryota</taxon>
        <taxon>Fungi</taxon>
        <taxon>Dikarya</taxon>
        <taxon>Ascomycota</taxon>
        <taxon>Pezizomycotina</taxon>
        <taxon>Leotiomycetes</taxon>
        <taxon>Helotiales</taxon>
        <taxon>Sclerotiniaceae</taxon>
        <taxon>Botrytis</taxon>
    </lineage>
</organism>
<dbReference type="InParanoid" id="G2XSF2"/>
<dbReference type="Proteomes" id="UP000008177">
    <property type="component" value="Unplaced contigs"/>
</dbReference>
<sequence>MSEESKAQSPPFNLLKNTLSACYKFWKRNKQPHFNHPKQIIHYPTKGLASEYWVWYIERWISERQPKAKRSIRYINPSSSSNPKAHESPIQYSLLSQIDALANAIQISSTAYKSLYHTPTQFSNSSLQESCTRVDISSTVSKQVPSINPKPASSIDLIINSQAKNNQSIVFEVHKKKTQIDKIKSEQKTAFKIQKHCKIDQKRKKQQIQFRKFISSRKKEPIAKGSEKQIREIVSRNISSKALTRTRDCLIDKEKRVLESKVAFRLRKFEFEKEGKESKWVASIWHEEQKQLQAESFLN</sequence>
<proteinExistence type="predicted"/>
<protein>
    <submittedName>
        <fullName evidence="1">Uncharacterized protein</fullName>
    </submittedName>
</protein>
<dbReference type="EMBL" id="FQ790260">
    <property type="protein sequence ID" value="CCD43589.1"/>
    <property type="molecule type" value="Genomic_DNA"/>
</dbReference>
<accession>G2XSF2</accession>
<reference evidence="2" key="1">
    <citation type="journal article" date="2011" name="PLoS Genet.">
        <title>Genomic analysis of the necrotrophic fungal pathogens Sclerotinia sclerotiorum and Botrytis cinerea.</title>
        <authorList>
            <person name="Amselem J."/>
            <person name="Cuomo C.A."/>
            <person name="van Kan J.A."/>
            <person name="Viaud M."/>
            <person name="Benito E.P."/>
            <person name="Couloux A."/>
            <person name="Coutinho P.M."/>
            <person name="de Vries R.P."/>
            <person name="Dyer P.S."/>
            <person name="Fillinger S."/>
            <person name="Fournier E."/>
            <person name="Gout L."/>
            <person name="Hahn M."/>
            <person name="Kohn L."/>
            <person name="Lapalu N."/>
            <person name="Plummer K.M."/>
            <person name="Pradier J.M."/>
            <person name="Quevillon E."/>
            <person name="Sharon A."/>
            <person name="Simon A."/>
            <person name="ten Have A."/>
            <person name="Tudzynski B."/>
            <person name="Tudzynski P."/>
            <person name="Wincker P."/>
            <person name="Andrew M."/>
            <person name="Anthouard V."/>
            <person name="Beever R.E."/>
            <person name="Beffa R."/>
            <person name="Benoit I."/>
            <person name="Bouzid O."/>
            <person name="Brault B."/>
            <person name="Chen Z."/>
            <person name="Choquer M."/>
            <person name="Collemare J."/>
            <person name="Cotton P."/>
            <person name="Danchin E.G."/>
            <person name="Da Silva C."/>
            <person name="Gautier A."/>
            <person name="Giraud C."/>
            <person name="Giraud T."/>
            <person name="Gonzalez C."/>
            <person name="Grossetete S."/>
            <person name="Guldener U."/>
            <person name="Henrissat B."/>
            <person name="Howlett B.J."/>
            <person name="Kodira C."/>
            <person name="Kretschmer M."/>
            <person name="Lappartient A."/>
            <person name="Leroch M."/>
            <person name="Levis C."/>
            <person name="Mauceli E."/>
            <person name="Neuveglise C."/>
            <person name="Oeser B."/>
            <person name="Pearson M."/>
            <person name="Poulain J."/>
            <person name="Poussereau N."/>
            <person name="Quesneville H."/>
            <person name="Rascle C."/>
            <person name="Schumacher J."/>
            <person name="Segurens B."/>
            <person name="Sexton A."/>
            <person name="Silva E."/>
            <person name="Sirven C."/>
            <person name="Soanes D.M."/>
            <person name="Talbot N.J."/>
            <person name="Templeton M."/>
            <person name="Yandava C."/>
            <person name="Yarden O."/>
            <person name="Zeng Q."/>
            <person name="Rollins J.A."/>
            <person name="Lebrun M.H."/>
            <person name="Dickman M."/>
        </authorList>
    </citation>
    <scope>NUCLEOTIDE SEQUENCE [LARGE SCALE GENOMIC DNA]</scope>
    <source>
        <strain evidence="2">T4</strain>
    </source>
</reference>
<dbReference type="HOGENOM" id="CLU_930642_0_0_1"/>
<evidence type="ECO:0000313" key="2">
    <source>
        <dbReference type="Proteomes" id="UP000008177"/>
    </source>
</evidence>
<evidence type="ECO:0000313" key="1">
    <source>
        <dbReference type="EMBL" id="CCD43589.1"/>
    </source>
</evidence>